<gene>
    <name evidence="1" type="ORF">PPSC2_137</name>
</gene>
<reference evidence="1 2" key="1">
    <citation type="journal article" date="2018" name="Arch. Virol.">
        <title>Genomic characterization and phylogenetic analysis of the novel Pseudomonas phage PPSC2.</title>
        <authorList>
            <person name="Wu X."/>
            <person name="Wu Y."/>
            <person name="Tang Y."/>
            <person name="Gan B."/>
        </authorList>
    </citation>
    <scope>NUCLEOTIDE SEQUENCE [LARGE SCALE GENOMIC DNA]</scope>
</reference>
<evidence type="ECO:0000313" key="2">
    <source>
        <dbReference type="Proteomes" id="UP000244827"/>
    </source>
</evidence>
<keyword evidence="2" id="KW-1185">Reference proteome</keyword>
<evidence type="ECO:0000313" key="1">
    <source>
        <dbReference type="EMBL" id="ATN92900.1"/>
    </source>
</evidence>
<dbReference type="Proteomes" id="UP000244827">
    <property type="component" value="Segment"/>
</dbReference>
<organism evidence="1 2">
    <name type="scientific">Pseudomonas phage PPSC2</name>
    <dbReference type="NCBI Taxonomy" id="2041350"/>
    <lineage>
        <taxon>Viruses</taxon>
        <taxon>Duplodnaviria</taxon>
        <taxon>Heunggongvirae</taxon>
        <taxon>Uroviricota</taxon>
        <taxon>Caudoviricetes</taxon>
        <taxon>Vandenendeviridae</taxon>
        <taxon>Gorskivirinae</taxon>
        <taxon>Shenlongvirus</taxon>
        <taxon>Shenlongvirus PPSC2</taxon>
    </lineage>
</organism>
<name>A0A2R2YB02_9CAUD</name>
<sequence>MAHGGMTQAEGEKYKEYLAKVREDFITGVSLLDDEDLMYMADKIEEARWVPSPVYNKGVHILLDMVQYAVEASYASPNLRKQKCHKE</sequence>
<accession>A0A2R2YB02</accession>
<protein>
    <submittedName>
        <fullName evidence="1">Uncharacterized protein</fullName>
    </submittedName>
</protein>
<dbReference type="EMBL" id="MF893340">
    <property type="protein sequence ID" value="ATN92900.1"/>
    <property type="molecule type" value="Genomic_DNA"/>
</dbReference>
<proteinExistence type="predicted"/>